<proteinExistence type="predicted"/>
<feature type="region of interest" description="Disordered" evidence="3">
    <location>
        <begin position="208"/>
        <end position="287"/>
    </location>
</feature>
<dbReference type="SUPFAM" id="SSF57850">
    <property type="entry name" value="RING/U-box"/>
    <property type="match status" value="1"/>
</dbReference>
<evidence type="ECO:0000313" key="4">
    <source>
        <dbReference type="EMBL" id="CAB3978295.1"/>
    </source>
</evidence>
<dbReference type="CDD" id="cd16449">
    <property type="entry name" value="RING-HC"/>
    <property type="match status" value="1"/>
</dbReference>
<feature type="region of interest" description="Disordered" evidence="3">
    <location>
        <begin position="142"/>
        <end position="188"/>
    </location>
</feature>
<dbReference type="OrthoDB" id="5958958at2759"/>
<dbReference type="InterPro" id="IPR001841">
    <property type="entry name" value="Znf_RING"/>
</dbReference>
<reference evidence="4" key="1">
    <citation type="submission" date="2020-04" db="EMBL/GenBank/DDBJ databases">
        <authorList>
            <person name="Alioto T."/>
            <person name="Alioto T."/>
            <person name="Gomez Garrido J."/>
        </authorList>
    </citation>
    <scope>NUCLEOTIDE SEQUENCE</scope>
    <source>
        <strain evidence="4">A484AB</strain>
    </source>
</reference>
<name>A0A6S7FFT0_PARCT</name>
<comment type="caution">
    <text evidence="4">The sequence shown here is derived from an EMBL/GenBank/DDBJ whole genome shotgun (WGS) entry which is preliminary data.</text>
</comment>
<accession>A0A6S7FFT0</accession>
<organism evidence="4 5">
    <name type="scientific">Paramuricea clavata</name>
    <name type="common">Red gorgonian</name>
    <name type="synonym">Violescent sea-whip</name>
    <dbReference type="NCBI Taxonomy" id="317549"/>
    <lineage>
        <taxon>Eukaryota</taxon>
        <taxon>Metazoa</taxon>
        <taxon>Cnidaria</taxon>
        <taxon>Anthozoa</taxon>
        <taxon>Octocorallia</taxon>
        <taxon>Malacalcyonacea</taxon>
        <taxon>Plexauridae</taxon>
        <taxon>Paramuricea</taxon>
    </lineage>
</organism>
<protein>
    <submittedName>
        <fullName evidence="4">TANC2 isoform X1</fullName>
    </submittedName>
</protein>
<keyword evidence="2" id="KW-0862">Zinc</keyword>
<evidence type="ECO:0000256" key="1">
    <source>
        <dbReference type="ARBA" id="ARBA00022771"/>
    </source>
</evidence>
<feature type="compositionally biased region" description="Low complexity" evidence="3">
    <location>
        <begin position="222"/>
        <end position="236"/>
    </location>
</feature>
<dbReference type="GO" id="GO:0008270">
    <property type="term" value="F:zinc ion binding"/>
    <property type="evidence" value="ECO:0007669"/>
    <property type="project" value="UniProtKB-KW"/>
</dbReference>
<sequence>MESPKFIICPECNERYNDTTKRRLIDTCGHPRCYSCLFKDNPCPVCTKLPQRRERARTLSNEKLLEDGETPRYQRLLSDTAATTFTGMFRKDSYLKTLYSYDPSSKGYNMEEKIRKYRSLEILNDRTRTGSISSDVSSEAFVSAMHDSTPEQRSLSSSIDELDEDSPKSSPDPAPETQALRPKTWPSCPNLSIQENIWQIRQSGIERRKRPSSLYQMKHSSPRSSVYSPRSSGYWSELEQLSESETFSPTLKQPAESPSPLSQDKTSSEETISVETPKTTKSEEPGNKLMGAWQMTRGVFQQWRFNGNRTRSSECLSRDSDSFRGKTLQRINSMPVERHTRKISENNTQRKAFMTDV</sequence>
<dbReference type="PROSITE" id="PS50089">
    <property type="entry name" value="ZF_RING_2"/>
    <property type="match status" value="1"/>
</dbReference>
<evidence type="ECO:0000256" key="3">
    <source>
        <dbReference type="SAM" id="MobiDB-lite"/>
    </source>
</evidence>
<dbReference type="Proteomes" id="UP001152795">
    <property type="component" value="Unassembled WGS sequence"/>
</dbReference>
<gene>
    <name evidence="4" type="ORF">PACLA_8A016283</name>
</gene>
<dbReference type="AlphaFoldDB" id="A0A6S7FFT0"/>
<dbReference type="EMBL" id="CACRXK020000102">
    <property type="protein sequence ID" value="CAB3978295.1"/>
    <property type="molecule type" value="Genomic_DNA"/>
</dbReference>
<feature type="compositionally biased region" description="Polar residues" evidence="3">
    <location>
        <begin position="259"/>
        <end position="277"/>
    </location>
</feature>
<feature type="compositionally biased region" description="Polar residues" evidence="3">
    <location>
        <begin position="239"/>
        <end position="251"/>
    </location>
</feature>
<evidence type="ECO:0000256" key="2">
    <source>
        <dbReference type="ARBA" id="ARBA00022833"/>
    </source>
</evidence>
<dbReference type="Gene3D" id="3.30.40.10">
    <property type="entry name" value="Zinc/RING finger domain, C3HC4 (zinc finger)"/>
    <property type="match status" value="1"/>
</dbReference>
<keyword evidence="1" id="KW-0479">Metal-binding</keyword>
<dbReference type="InterPro" id="IPR013083">
    <property type="entry name" value="Znf_RING/FYVE/PHD"/>
</dbReference>
<keyword evidence="5" id="KW-1185">Reference proteome</keyword>
<evidence type="ECO:0000313" key="5">
    <source>
        <dbReference type="Proteomes" id="UP001152795"/>
    </source>
</evidence>
<keyword evidence="1" id="KW-0863">Zinc-finger</keyword>